<sequence>MRVSFLVIVAAIATLAIAAPSVLAEASGSCPYHANGDGAIAPEKWHRRAMPDDYSGGLKEFSVVYTDRALNHMSAPFIEVMNDLNTLLKGVYNAAATVILPGSGTYGMEAVARQFARGEKALVVRNGYFSYRWTDIFEQTEIASEVVVLKATLDTEGTDASRPHVKPLPVHAIVSAIEKEKPKVVFAPHVETSTGVMFPDDHVKQIADAAHRVGAVFVLDCIASGTYWVDMKALGIDVVITAPQKGWSGHACAGVVMLSARAEALVRDESATKSDSMTLNLRKWLGVMDTYVAGGFSYYTTMPTDCLRLFRDAAFETRDYGFAKIKDDFVAMGARVRDVMEAAGLTIVAAPGYRAPGVAVAYVGDKSVAAKFKAAGFQIAAGVPYMLETQPEMGTFRFGLFGLDKVRDPDGTVRAIEGAIAKALDGVER</sequence>
<dbReference type="GeneID" id="8244785"/>
<dbReference type="PANTHER" id="PTHR21152">
    <property type="entry name" value="AMINOTRANSFERASE CLASS V"/>
    <property type="match status" value="1"/>
</dbReference>
<keyword evidence="12" id="KW-1185">Reference proteome</keyword>
<keyword evidence="5 11" id="KW-0808">Transferase</keyword>
<feature type="domain" description="Aminotransferase class V" evidence="10">
    <location>
        <begin position="67"/>
        <end position="267"/>
    </location>
</feature>
<evidence type="ECO:0000259" key="10">
    <source>
        <dbReference type="Pfam" id="PF00266"/>
    </source>
</evidence>
<dbReference type="Gene3D" id="3.40.640.10">
    <property type="entry name" value="Type I PLP-dependent aspartate aminotransferase-like (Major domain)"/>
    <property type="match status" value="1"/>
</dbReference>
<feature type="chain" id="PRO_5002909070" description="alanine--glyoxylate transaminase" evidence="9">
    <location>
        <begin position="19"/>
        <end position="429"/>
    </location>
</feature>
<dbReference type="InterPro" id="IPR015422">
    <property type="entry name" value="PyrdxlP-dep_Trfase_small"/>
</dbReference>
<dbReference type="GO" id="GO:0019265">
    <property type="term" value="P:glycine biosynthetic process, by transamination of glyoxylate"/>
    <property type="evidence" value="ECO:0007669"/>
    <property type="project" value="TreeGrafter"/>
</dbReference>
<feature type="binding site" evidence="7">
    <location>
        <position position="397"/>
    </location>
    <ligand>
        <name>substrate</name>
    </ligand>
</feature>
<name>C1E9W5_MICCC</name>
<evidence type="ECO:0000313" key="12">
    <source>
        <dbReference type="Proteomes" id="UP000002009"/>
    </source>
</evidence>
<keyword evidence="4 11" id="KW-0032">Aminotransferase</keyword>
<evidence type="ECO:0000256" key="6">
    <source>
        <dbReference type="ARBA" id="ARBA00022898"/>
    </source>
</evidence>
<dbReference type="Pfam" id="PF00266">
    <property type="entry name" value="Aminotran_5"/>
    <property type="match status" value="1"/>
</dbReference>
<dbReference type="GO" id="GO:0008453">
    <property type="term" value="F:alanine-glyoxylate transaminase activity"/>
    <property type="evidence" value="ECO:0007669"/>
    <property type="project" value="UniProtKB-EC"/>
</dbReference>
<evidence type="ECO:0000313" key="11">
    <source>
        <dbReference type="EMBL" id="ACO65104.1"/>
    </source>
</evidence>
<dbReference type="InterPro" id="IPR015421">
    <property type="entry name" value="PyrdxlP-dep_Trfase_major"/>
</dbReference>
<evidence type="ECO:0000256" key="5">
    <source>
        <dbReference type="ARBA" id="ARBA00022679"/>
    </source>
</evidence>
<accession>C1E9W5</accession>
<dbReference type="InterPro" id="IPR000192">
    <property type="entry name" value="Aminotrans_V_dom"/>
</dbReference>
<dbReference type="Gene3D" id="3.90.1150.10">
    <property type="entry name" value="Aspartate Aminotransferase, domain 1"/>
    <property type="match status" value="1"/>
</dbReference>
<dbReference type="PIRSF" id="PIRSF000524">
    <property type="entry name" value="SPT"/>
    <property type="match status" value="1"/>
</dbReference>
<dbReference type="STRING" id="296587.C1E9W5"/>
<keyword evidence="6 8" id="KW-0663">Pyridoxal phosphate</keyword>
<dbReference type="InParanoid" id="C1E9W5"/>
<evidence type="ECO:0000256" key="3">
    <source>
        <dbReference type="ARBA" id="ARBA00013049"/>
    </source>
</evidence>
<dbReference type="SUPFAM" id="SSF53383">
    <property type="entry name" value="PLP-dependent transferases"/>
    <property type="match status" value="1"/>
</dbReference>
<dbReference type="EC" id="2.6.1.44" evidence="3"/>
<reference evidence="11 12" key="1">
    <citation type="journal article" date="2009" name="Science">
        <title>Green evolution and dynamic adaptations revealed by genomes of the marine picoeukaryotes Micromonas.</title>
        <authorList>
            <person name="Worden A.Z."/>
            <person name="Lee J.H."/>
            <person name="Mock T."/>
            <person name="Rouze P."/>
            <person name="Simmons M.P."/>
            <person name="Aerts A.L."/>
            <person name="Allen A.E."/>
            <person name="Cuvelier M.L."/>
            <person name="Derelle E."/>
            <person name="Everett M.V."/>
            <person name="Foulon E."/>
            <person name="Grimwood J."/>
            <person name="Gundlach H."/>
            <person name="Henrissat B."/>
            <person name="Napoli C."/>
            <person name="McDonald S.M."/>
            <person name="Parker M.S."/>
            <person name="Rombauts S."/>
            <person name="Salamov A."/>
            <person name="Von Dassow P."/>
            <person name="Badger J.H."/>
            <person name="Coutinho P.M."/>
            <person name="Demir E."/>
            <person name="Dubchak I."/>
            <person name="Gentemann C."/>
            <person name="Eikrem W."/>
            <person name="Gready J.E."/>
            <person name="John U."/>
            <person name="Lanier W."/>
            <person name="Lindquist E.A."/>
            <person name="Lucas S."/>
            <person name="Mayer K.F."/>
            <person name="Moreau H."/>
            <person name="Not F."/>
            <person name="Otillar R."/>
            <person name="Panaud O."/>
            <person name="Pangilinan J."/>
            <person name="Paulsen I."/>
            <person name="Piegu B."/>
            <person name="Poliakov A."/>
            <person name="Robbens S."/>
            <person name="Schmutz J."/>
            <person name="Toulza E."/>
            <person name="Wyss T."/>
            <person name="Zelensky A."/>
            <person name="Zhou K."/>
            <person name="Armbrust E.V."/>
            <person name="Bhattacharya D."/>
            <person name="Goodenough U.W."/>
            <person name="Van de Peer Y."/>
            <person name="Grigoriev I.V."/>
        </authorList>
    </citation>
    <scope>NUCLEOTIDE SEQUENCE [LARGE SCALE GENOMIC DNA]</scope>
    <source>
        <strain evidence="12">RCC299 / NOUM17</strain>
    </source>
</reference>
<dbReference type="RefSeq" id="XP_002503846.1">
    <property type="nucleotide sequence ID" value="XM_002503800.1"/>
</dbReference>
<dbReference type="InterPro" id="IPR015424">
    <property type="entry name" value="PyrdxlP-dep_Trfase"/>
</dbReference>
<dbReference type="EMBL" id="CP001328">
    <property type="protein sequence ID" value="ACO65104.1"/>
    <property type="molecule type" value="Genomic_DNA"/>
</dbReference>
<dbReference type="InterPro" id="IPR024169">
    <property type="entry name" value="SP_NH2Trfase/AEP_transaminase"/>
</dbReference>
<dbReference type="GO" id="GO:0004760">
    <property type="term" value="F:L-serine-pyruvate transaminase activity"/>
    <property type="evidence" value="ECO:0007669"/>
    <property type="project" value="TreeGrafter"/>
</dbReference>
<dbReference type="KEGG" id="mis:MICPUN_59863"/>
<comment type="similarity">
    <text evidence="2">Belongs to the class-V pyridoxal-phosphate-dependent aminotransferase family.</text>
</comment>
<organism evidence="11 12">
    <name type="scientific">Micromonas commoda (strain RCC299 / NOUM17 / CCMP2709)</name>
    <name type="common">Picoplanktonic green alga</name>
    <dbReference type="NCBI Taxonomy" id="296587"/>
    <lineage>
        <taxon>Eukaryota</taxon>
        <taxon>Viridiplantae</taxon>
        <taxon>Chlorophyta</taxon>
        <taxon>Mamiellophyceae</taxon>
        <taxon>Mamiellales</taxon>
        <taxon>Mamiellaceae</taxon>
        <taxon>Micromonas</taxon>
    </lineage>
</organism>
<keyword evidence="9" id="KW-0732">Signal</keyword>
<protein>
    <recommendedName>
        <fullName evidence="3">alanine--glyoxylate transaminase</fullName>
        <ecNumber evidence="3">2.6.1.44</ecNumber>
    </recommendedName>
</protein>
<proteinExistence type="inferred from homology"/>
<evidence type="ECO:0000256" key="7">
    <source>
        <dbReference type="PIRSR" id="PIRSR000524-1"/>
    </source>
</evidence>
<feature type="signal peptide" evidence="9">
    <location>
        <begin position="1"/>
        <end position="18"/>
    </location>
</feature>
<dbReference type="GO" id="GO:0005777">
    <property type="term" value="C:peroxisome"/>
    <property type="evidence" value="ECO:0007669"/>
    <property type="project" value="TreeGrafter"/>
</dbReference>
<evidence type="ECO:0000256" key="8">
    <source>
        <dbReference type="PIRSR" id="PIRSR000524-50"/>
    </source>
</evidence>
<gene>
    <name evidence="11" type="ORF">MICPUN_59863</name>
</gene>
<evidence type="ECO:0000256" key="9">
    <source>
        <dbReference type="SAM" id="SignalP"/>
    </source>
</evidence>
<dbReference type="PANTHER" id="PTHR21152:SF24">
    <property type="entry name" value="ALANINE--GLYOXYLATE AMINOTRANSFERASE 1"/>
    <property type="match status" value="1"/>
</dbReference>
<evidence type="ECO:0000256" key="4">
    <source>
        <dbReference type="ARBA" id="ARBA00022576"/>
    </source>
</evidence>
<evidence type="ECO:0000256" key="2">
    <source>
        <dbReference type="ARBA" id="ARBA00009236"/>
    </source>
</evidence>
<dbReference type="OrthoDB" id="7403325at2759"/>
<dbReference type="Proteomes" id="UP000002009">
    <property type="component" value="Chromosome 7"/>
</dbReference>
<comment type="cofactor">
    <cofactor evidence="1 8">
        <name>pyridoxal 5'-phosphate</name>
        <dbReference type="ChEBI" id="CHEBI:597326"/>
    </cofactor>
</comment>
<keyword evidence="11" id="KW-0670">Pyruvate</keyword>
<dbReference type="eggNOG" id="KOG2862">
    <property type="taxonomic scope" value="Eukaryota"/>
</dbReference>
<evidence type="ECO:0000256" key="1">
    <source>
        <dbReference type="ARBA" id="ARBA00001933"/>
    </source>
</evidence>
<feature type="modified residue" description="N6-(pyridoxal phosphate)lysine" evidence="8">
    <location>
        <position position="245"/>
    </location>
</feature>
<dbReference type="AlphaFoldDB" id="C1E9W5"/>